<dbReference type="Gene3D" id="3.30.420.10">
    <property type="entry name" value="Ribonuclease H-like superfamily/Ribonuclease H"/>
    <property type="match status" value="1"/>
</dbReference>
<dbReference type="InterPro" id="IPR001584">
    <property type="entry name" value="Integrase_cat-core"/>
</dbReference>
<accession>A0AA46AIJ9</accession>
<dbReference type="Proteomes" id="UP001158066">
    <property type="component" value="Unassembled WGS sequence"/>
</dbReference>
<dbReference type="PANTHER" id="PTHR35004">
    <property type="entry name" value="TRANSPOSASE RV3428C-RELATED"/>
    <property type="match status" value="1"/>
</dbReference>
<feature type="domain" description="Integrase catalytic" evidence="1">
    <location>
        <begin position="143"/>
        <end position="315"/>
    </location>
</feature>
<keyword evidence="2" id="KW-0238">DNA-binding</keyword>
<evidence type="ECO:0000313" key="2">
    <source>
        <dbReference type="EMBL" id="SMP50625.1"/>
    </source>
</evidence>
<dbReference type="GO" id="GO:0015074">
    <property type="term" value="P:DNA integration"/>
    <property type="evidence" value="ECO:0007669"/>
    <property type="project" value="InterPro"/>
</dbReference>
<organism evidence="2 3">
    <name type="scientific">Anoxynatronum buryatiense</name>
    <dbReference type="NCBI Taxonomy" id="489973"/>
    <lineage>
        <taxon>Bacteria</taxon>
        <taxon>Bacillati</taxon>
        <taxon>Bacillota</taxon>
        <taxon>Clostridia</taxon>
        <taxon>Eubacteriales</taxon>
        <taxon>Clostridiaceae</taxon>
        <taxon>Anoxynatronum</taxon>
    </lineage>
</organism>
<dbReference type="SUPFAM" id="SSF53098">
    <property type="entry name" value="Ribonuclease H-like"/>
    <property type="match status" value="1"/>
</dbReference>
<dbReference type="RefSeq" id="WP_283408684.1">
    <property type="nucleotide sequence ID" value="NZ_FXUF01000004.1"/>
</dbReference>
<reference evidence="2" key="1">
    <citation type="submission" date="2017-05" db="EMBL/GenBank/DDBJ databases">
        <authorList>
            <person name="Varghese N."/>
            <person name="Submissions S."/>
        </authorList>
    </citation>
    <scope>NUCLEOTIDE SEQUENCE</scope>
    <source>
        <strain evidence="2">Su22</strain>
    </source>
</reference>
<dbReference type="InterPro" id="IPR036397">
    <property type="entry name" value="RNaseH_sf"/>
</dbReference>
<dbReference type="InterPro" id="IPR009057">
    <property type="entry name" value="Homeodomain-like_sf"/>
</dbReference>
<keyword evidence="3" id="KW-1185">Reference proteome</keyword>
<name>A0AA46AIJ9_9CLOT</name>
<dbReference type="EMBL" id="FXUF01000004">
    <property type="protein sequence ID" value="SMP50625.1"/>
    <property type="molecule type" value="Genomic_DNA"/>
</dbReference>
<dbReference type="PANTHER" id="PTHR35004:SF6">
    <property type="entry name" value="TRANSPOSASE"/>
    <property type="match status" value="1"/>
</dbReference>
<gene>
    <name evidence="2" type="ORF">SAMN06296020_1042</name>
</gene>
<dbReference type="AlphaFoldDB" id="A0AA46AIJ9"/>
<dbReference type="PROSITE" id="PS50994">
    <property type="entry name" value="INTEGRASE"/>
    <property type="match status" value="1"/>
</dbReference>
<proteinExistence type="predicted"/>
<sequence length="442" mass="50796">MTKEKQQAQERMKLIAPLLAPGLDKASYQKLKDQISQETGLSERTLRRYLARYQQAGYDGLLSVKKRMITSDAVPEEILQEAILLRRQVPTRSVSQLIQILEWEGKIQPGQIKRSTLQDKLAQRGYSSRQMKQYHQTGSTARRFVKPHRNCLWQSDIKYGPFLPMGLGAKPQQVFLVTWIDDATRLILHSEFYPTLGSPIVIDSFRQSLLKHGIPDAVYFDNGSEYRNKWMQTTTGLLGIKLMYTKPYSPESKGKSEVFHHQVDRFLTESRLENLDSLEDLNHLYQVWLTECYQHKPHSALKDNKSPYVAFQSDTRPIRYLDPKEIHDAFLHREERKVDKTGCISFQGKFYEVGLSYLGMKVTVIYDPADTSVIQVQAGNLQPVQAKERTIGPWAGTRPTLPEHLTKVPATESRLLKAAQKKHQQRQGPMVISYRKAGEPDV</sequence>
<dbReference type="Pfam" id="PF09299">
    <property type="entry name" value="Mu-transpos_C"/>
    <property type="match status" value="1"/>
</dbReference>
<comment type="caution">
    <text evidence="2">The sequence shown here is derived from an EMBL/GenBank/DDBJ whole genome shotgun (WGS) entry which is preliminary data.</text>
</comment>
<evidence type="ECO:0000313" key="3">
    <source>
        <dbReference type="Proteomes" id="UP001158066"/>
    </source>
</evidence>
<dbReference type="InterPro" id="IPR012337">
    <property type="entry name" value="RNaseH-like_sf"/>
</dbReference>
<dbReference type="GO" id="GO:0003677">
    <property type="term" value="F:DNA binding"/>
    <property type="evidence" value="ECO:0007669"/>
    <property type="project" value="UniProtKB-KW"/>
</dbReference>
<evidence type="ECO:0000259" key="1">
    <source>
        <dbReference type="PROSITE" id="PS50994"/>
    </source>
</evidence>
<dbReference type="InterPro" id="IPR015378">
    <property type="entry name" value="Transposase-like_Mu_C"/>
</dbReference>
<dbReference type="Pfam" id="PF00665">
    <property type="entry name" value="rve"/>
    <property type="match status" value="1"/>
</dbReference>
<keyword evidence="2" id="KW-0371">Homeobox</keyword>
<dbReference type="SUPFAM" id="SSF46689">
    <property type="entry name" value="Homeodomain-like"/>
    <property type="match status" value="1"/>
</dbReference>
<protein>
    <submittedName>
        <fullName evidence="2">Homeodomain-like domain-containing protein</fullName>
    </submittedName>
</protein>